<dbReference type="EC" id="2.4.1.-" evidence="23"/>
<dbReference type="GO" id="GO:0005975">
    <property type="term" value="P:carbohydrate metabolic process"/>
    <property type="evidence" value="ECO:0007669"/>
    <property type="project" value="InterPro"/>
</dbReference>
<evidence type="ECO:0000256" key="3">
    <source>
        <dbReference type="ARBA" id="ARBA00004922"/>
    </source>
</evidence>
<dbReference type="PANTHER" id="PTHR19300:SF33">
    <property type="entry name" value="BETA-1,4-GALACTOSYLTRANSFERASE 3"/>
    <property type="match status" value="1"/>
</dbReference>
<comment type="catalytic activity">
    <reaction evidence="19">
        <text>a neolactoside IV(3)-beta-GlcNAc-nLc4Cer + UDP-alpha-D-galactose = a neolactoside nLc6Cer + UDP + H(+)</text>
        <dbReference type="Rhea" id="RHEA:62548"/>
        <dbReference type="ChEBI" id="CHEBI:15378"/>
        <dbReference type="ChEBI" id="CHEBI:58223"/>
        <dbReference type="ChEBI" id="CHEBI:66914"/>
        <dbReference type="ChEBI" id="CHEBI:90357"/>
        <dbReference type="ChEBI" id="CHEBI:144378"/>
    </reaction>
    <physiologicalReaction direction="left-to-right" evidence="19">
        <dbReference type="Rhea" id="RHEA:62549"/>
    </physiologicalReaction>
</comment>
<reference evidence="26" key="1">
    <citation type="submission" date="2025-08" db="UniProtKB">
        <authorList>
            <consortium name="Ensembl"/>
        </authorList>
    </citation>
    <scope>IDENTIFICATION</scope>
</reference>
<feature type="domain" description="Galactosyltransferase C-terminal" evidence="24">
    <location>
        <begin position="211"/>
        <end position="261"/>
    </location>
</feature>
<keyword evidence="8 23" id="KW-0479">Metal-binding</keyword>
<reference evidence="26" key="2">
    <citation type="submission" date="2025-09" db="UniProtKB">
        <authorList>
            <consortium name="Ensembl"/>
        </authorList>
    </citation>
    <scope>IDENTIFICATION</scope>
</reference>
<dbReference type="GO" id="GO:0003945">
    <property type="term" value="F:N-acetyllactosamine synthase activity"/>
    <property type="evidence" value="ECO:0007669"/>
    <property type="project" value="UniProtKB-EC"/>
</dbReference>
<evidence type="ECO:0000256" key="13">
    <source>
        <dbReference type="ARBA" id="ARBA00023136"/>
    </source>
</evidence>
<evidence type="ECO:0000256" key="22">
    <source>
        <dbReference type="ARBA" id="ARBA00049446"/>
    </source>
</evidence>
<evidence type="ECO:0000256" key="15">
    <source>
        <dbReference type="ARBA" id="ARBA00023180"/>
    </source>
</evidence>
<dbReference type="CDD" id="cd00899">
    <property type="entry name" value="b4GalT"/>
    <property type="match status" value="1"/>
</dbReference>
<keyword evidence="15 23" id="KW-0325">Glycoprotein</keyword>
<comment type="catalytic activity">
    <reaction evidence="18">
        <text>an N-acetyl-beta-D-glucosaminyl derivative + UDP-alpha-D-galactose = a beta-D-galactosyl-(1-&gt;4)-N-acetyl-beta-D-glucosaminyl derivative + UDP + H(+)</text>
        <dbReference type="Rhea" id="RHEA:22932"/>
        <dbReference type="ChEBI" id="CHEBI:15378"/>
        <dbReference type="ChEBI" id="CHEBI:58223"/>
        <dbReference type="ChEBI" id="CHEBI:61631"/>
        <dbReference type="ChEBI" id="CHEBI:66914"/>
        <dbReference type="ChEBI" id="CHEBI:133507"/>
        <dbReference type="EC" id="2.4.1.38"/>
    </reaction>
    <physiologicalReaction direction="left-to-right" evidence="18">
        <dbReference type="Rhea" id="RHEA:22933"/>
    </physiologicalReaction>
</comment>
<evidence type="ECO:0000256" key="11">
    <source>
        <dbReference type="ARBA" id="ARBA00023034"/>
    </source>
</evidence>
<dbReference type="GO" id="GO:0032580">
    <property type="term" value="C:Golgi cisterna membrane"/>
    <property type="evidence" value="ECO:0007669"/>
    <property type="project" value="UniProtKB-SubCell"/>
</dbReference>
<evidence type="ECO:0000256" key="12">
    <source>
        <dbReference type="ARBA" id="ARBA00023098"/>
    </source>
</evidence>
<evidence type="ECO:0000256" key="21">
    <source>
        <dbReference type="ARBA" id="ARBA00049413"/>
    </source>
</evidence>
<keyword evidence="5 23" id="KW-0328">Glycosyltransferase</keyword>
<dbReference type="InterPro" id="IPR003859">
    <property type="entry name" value="Galactosyl_T"/>
</dbReference>
<dbReference type="InterPro" id="IPR027791">
    <property type="entry name" value="Galactosyl_T_C"/>
</dbReference>
<dbReference type="FunFam" id="3.90.550.10:FF:000028">
    <property type="entry name" value="beta-1,4-galactosyltransferase 1"/>
    <property type="match status" value="1"/>
</dbReference>
<evidence type="ECO:0000256" key="2">
    <source>
        <dbReference type="ARBA" id="ARBA00004447"/>
    </source>
</evidence>
<comment type="catalytic activity">
    <reaction evidence="22">
        <text>a beta-D-GlcNAc-(1-&gt;3)-beta-D-Gal-(1-&gt;4)-beta-D-Glc-(1&lt;-&gt;1)-Cer(d18:1(4E)) + UDP-alpha-D-galactose = a neolactoside nLc4Cer(d18:1(4E)) + UDP + H(+)</text>
        <dbReference type="Rhea" id="RHEA:31499"/>
        <dbReference type="ChEBI" id="CHEBI:15378"/>
        <dbReference type="ChEBI" id="CHEBI:17006"/>
        <dbReference type="ChEBI" id="CHEBI:17103"/>
        <dbReference type="ChEBI" id="CHEBI:58223"/>
        <dbReference type="ChEBI" id="CHEBI:66914"/>
        <dbReference type="EC" id="2.4.1.275"/>
    </reaction>
    <physiologicalReaction direction="left-to-right" evidence="22">
        <dbReference type="Rhea" id="RHEA:31500"/>
    </physiologicalReaction>
</comment>
<keyword evidence="27" id="KW-1185">Reference proteome</keyword>
<comment type="pathway">
    <text evidence="3 23">Protein modification; protein glycosylation.</text>
</comment>
<dbReference type="Pfam" id="PF02709">
    <property type="entry name" value="Glyco_transf_7C"/>
    <property type="match status" value="1"/>
</dbReference>
<evidence type="ECO:0000259" key="25">
    <source>
        <dbReference type="Pfam" id="PF13733"/>
    </source>
</evidence>
<dbReference type="GO" id="GO:0046872">
    <property type="term" value="F:metal ion binding"/>
    <property type="evidence" value="ECO:0007669"/>
    <property type="project" value="UniProtKB-UniRule"/>
</dbReference>
<comment type="catalytic activity">
    <reaction evidence="20">
        <text>a beta-D-glucosylceramide + UDP-alpha-D-galactose = a beta-D-galactosyl-(1-&gt;4)-beta-D-glucosyl-(1&lt;-&gt;1)-ceramide + UDP + H(+)</text>
        <dbReference type="Rhea" id="RHEA:62552"/>
        <dbReference type="ChEBI" id="CHEBI:15378"/>
        <dbReference type="ChEBI" id="CHEBI:58223"/>
        <dbReference type="ChEBI" id="CHEBI:66914"/>
        <dbReference type="ChEBI" id="CHEBI:79208"/>
        <dbReference type="ChEBI" id="CHEBI:83264"/>
    </reaction>
    <physiologicalReaction direction="left-to-right" evidence="20">
        <dbReference type="Rhea" id="RHEA:62553"/>
    </physiologicalReaction>
</comment>
<evidence type="ECO:0000256" key="18">
    <source>
        <dbReference type="ARBA" id="ARBA00047896"/>
    </source>
</evidence>
<protein>
    <recommendedName>
        <fullName evidence="23">Beta-1,4-galactosyltransferase</fullName>
        <shortName evidence="23">Beta-1,4-GalTase</shortName>
        <ecNumber evidence="23">2.4.1.-</ecNumber>
    </recommendedName>
</protein>
<keyword evidence="16 23" id="KW-0464">Manganese</keyword>
<organism evidence="26 27">
    <name type="scientific">Jaculus jaculus</name>
    <name type="common">Lesser Egyptian jerboa</name>
    <dbReference type="NCBI Taxonomy" id="51337"/>
    <lineage>
        <taxon>Eukaryota</taxon>
        <taxon>Metazoa</taxon>
        <taxon>Chordata</taxon>
        <taxon>Craniata</taxon>
        <taxon>Vertebrata</taxon>
        <taxon>Euteleostomi</taxon>
        <taxon>Mammalia</taxon>
        <taxon>Eutheria</taxon>
        <taxon>Euarchontoglires</taxon>
        <taxon>Glires</taxon>
        <taxon>Rodentia</taxon>
        <taxon>Myomorpha</taxon>
        <taxon>Dipodoidea</taxon>
        <taxon>Dipodidae</taxon>
        <taxon>Dipodinae</taxon>
        <taxon>Jaculus</taxon>
    </lineage>
</organism>
<keyword evidence="10" id="KW-1133">Transmembrane helix</keyword>
<evidence type="ECO:0000313" key="27">
    <source>
        <dbReference type="Proteomes" id="UP000694385"/>
    </source>
</evidence>
<dbReference type="UniPathway" id="UPA00378"/>
<evidence type="ECO:0000256" key="6">
    <source>
        <dbReference type="ARBA" id="ARBA00022679"/>
    </source>
</evidence>
<keyword evidence="6 23" id="KW-0808">Transferase</keyword>
<evidence type="ECO:0000256" key="8">
    <source>
        <dbReference type="ARBA" id="ARBA00022723"/>
    </source>
</evidence>
<keyword evidence="14" id="KW-1015">Disulfide bond</keyword>
<keyword evidence="7" id="KW-0812">Transmembrane</keyword>
<keyword evidence="12" id="KW-0443">Lipid metabolism</keyword>
<keyword evidence="11 23" id="KW-0333">Golgi apparatus</keyword>
<comment type="subcellular location">
    <subcellularLocation>
        <location evidence="23">Golgi apparatus membrane</location>
        <topology evidence="23">Single-pass type II membrane protein</topology>
    </subcellularLocation>
    <subcellularLocation>
        <location evidence="2">Golgi apparatus</location>
        <location evidence="2">Golgi stack membrane</location>
        <topology evidence="2">Single-pass type II membrane protein</topology>
    </subcellularLocation>
</comment>
<evidence type="ECO:0000256" key="20">
    <source>
        <dbReference type="ARBA" id="ARBA00048852"/>
    </source>
</evidence>
<dbReference type="Pfam" id="PF13733">
    <property type="entry name" value="Glyco_transf_7N"/>
    <property type="match status" value="1"/>
</dbReference>
<keyword evidence="9 23" id="KW-0735">Signal-anchor</keyword>
<evidence type="ECO:0000256" key="23">
    <source>
        <dbReference type="RuleBase" id="RU368121"/>
    </source>
</evidence>
<dbReference type="Gene3D" id="3.90.550.10">
    <property type="entry name" value="Spore Coat Polysaccharide Biosynthesis Protein SpsA, Chain A"/>
    <property type="match status" value="1"/>
</dbReference>
<comment type="cofactor">
    <cofactor evidence="1 23">
        <name>Mn(2+)</name>
        <dbReference type="ChEBI" id="CHEBI:29035"/>
    </cofactor>
</comment>
<comment type="catalytic activity">
    <reaction evidence="21">
        <text>N-acetyl-D-glucosamine + UDP-alpha-D-galactose = beta-D-galactosyl-(1-&gt;4)-N-acetyl-D-glucosamine + UDP + H(+)</text>
        <dbReference type="Rhea" id="RHEA:17745"/>
        <dbReference type="ChEBI" id="CHEBI:15378"/>
        <dbReference type="ChEBI" id="CHEBI:58223"/>
        <dbReference type="ChEBI" id="CHEBI:60152"/>
        <dbReference type="ChEBI" id="CHEBI:66914"/>
        <dbReference type="ChEBI" id="CHEBI:506227"/>
        <dbReference type="EC" id="2.4.1.90"/>
    </reaction>
    <physiologicalReaction direction="left-to-right" evidence="21">
        <dbReference type="Rhea" id="RHEA:17746"/>
    </physiologicalReaction>
</comment>
<dbReference type="AlphaFoldDB" id="A0A8C5NTX9"/>
<dbReference type="GeneTree" id="ENSGT00940000158549"/>
<evidence type="ECO:0000313" key="26">
    <source>
        <dbReference type="Ensembl" id="ENSJJAP00000000170.1"/>
    </source>
</evidence>
<evidence type="ECO:0000256" key="9">
    <source>
        <dbReference type="ARBA" id="ARBA00022968"/>
    </source>
</evidence>
<dbReference type="SUPFAM" id="SSF53448">
    <property type="entry name" value="Nucleotide-diphospho-sugar transferases"/>
    <property type="match status" value="1"/>
</dbReference>
<evidence type="ECO:0000256" key="19">
    <source>
        <dbReference type="ARBA" id="ARBA00048016"/>
    </source>
</evidence>
<evidence type="ECO:0000256" key="10">
    <source>
        <dbReference type="ARBA" id="ARBA00022989"/>
    </source>
</evidence>
<evidence type="ECO:0000256" key="14">
    <source>
        <dbReference type="ARBA" id="ARBA00023157"/>
    </source>
</evidence>
<dbReference type="Proteomes" id="UP000694385">
    <property type="component" value="Unassembled WGS sequence"/>
</dbReference>
<evidence type="ECO:0000259" key="24">
    <source>
        <dbReference type="Pfam" id="PF02709"/>
    </source>
</evidence>
<dbReference type="PRINTS" id="PR02050">
    <property type="entry name" value="B14GALTRFASE"/>
</dbReference>
<evidence type="ECO:0000256" key="7">
    <source>
        <dbReference type="ARBA" id="ARBA00022692"/>
    </source>
</evidence>
<comment type="similarity">
    <text evidence="4 23">Belongs to the glycosyltransferase 7 family.</text>
</comment>
<evidence type="ECO:0000256" key="5">
    <source>
        <dbReference type="ARBA" id="ARBA00022676"/>
    </source>
</evidence>
<dbReference type="PANTHER" id="PTHR19300">
    <property type="entry name" value="BETA-1,4-GALACTOSYLTRANSFERASE"/>
    <property type="match status" value="1"/>
</dbReference>
<proteinExistence type="inferred from homology"/>
<dbReference type="InterPro" id="IPR029044">
    <property type="entry name" value="Nucleotide-diphossugar_trans"/>
</dbReference>
<name>A0A8C5NTX9_JACJA</name>
<evidence type="ECO:0000256" key="16">
    <source>
        <dbReference type="ARBA" id="ARBA00023211"/>
    </source>
</evidence>
<dbReference type="GO" id="GO:0006682">
    <property type="term" value="P:galactosylceramide biosynthetic process"/>
    <property type="evidence" value="ECO:0007669"/>
    <property type="project" value="TreeGrafter"/>
</dbReference>
<evidence type="ECO:0000256" key="17">
    <source>
        <dbReference type="ARBA" id="ARBA00037536"/>
    </source>
</evidence>
<sequence>MPRRLLERPCTLLAVMMYVSLGGFRSLSALFGWDQGPTFDYSHPCEVCTNLSRLPGAPIASGSPPGPQALPYCPERSPFLVGPVSVSFSPVPSIAEIVEQNPRVEPGGLYRPAGCKPCSGTAIIVPHCAQEHHLRLLLYHLHPFLQRQQLADGIYVTHQAGNGSFNRAKLLNVGVREALRDEEWDCLFLHDVDLLPENDNNLYVCDSQRPRHIAVAMNKFGYSLQCPQHFGGVSALTPDQYLKMNGFPNEYGGWGDEDDDTSRPPTSVGHYKMVKHQGDKGNEENPHRFDLLVCTQNSWTQDGMNSLTCRLLARELGPLNTNITVDIGTDPRVPGLPLVPDTHLVLPKPSVRRCAAPS</sequence>
<evidence type="ECO:0000256" key="4">
    <source>
        <dbReference type="ARBA" id="ARBA00005735"/>
    </source>
</evidence>
<evidence type="ECO:0000256" key="1">
    <source>
        <dbReference type="ARBA" id="ARBA00001936"/>
    </source>
</evidence>
<dbReference type="Ensembl" id="ENSJJAT00000000196.1">
    <property type="protein sequence ID" value="ENSJJAP00000000170.1"/>
    <property type="gene ID" value="ENSJJAG00000000169.1"/>
</dbReference>
<accession>A0A8C5NTX9</accession>
<dbReference type="GO" id="GO:0003831">
    <property type="term" value="F:beta-N-acetylglucosaminylglycopeptide beta-1,4-galactosyltransferase activity"/>
    <property type="evidence" value="ECO:0007669"/>
    <property type="project" value="UniProtKB-EC"/>
</dbReference>
<comment type="function">
    <text evidence="17 23">Responsible for the synthesis of complex-type N-linked oligosaccharides in many glycoproteins as well as the carbohydrate moieties of glycolipids.</text>
</comment>
<dbReference type="OMA" id="NCEARHN"/>
<feature type="domain" description="Galactosyltransferase N-terminal" evidence="25">
    <location>
        <begin position="73"/>
        <end position="206"/>
    </location>
</feature>
<dbReference type="GO" id="GO:0000139">
    <property type="term" value="C:Golgi membrane"/>
    <property type="evidence" value="ECO:0007669"/>
    <property type="project" value="UniProtKB-SubCell"/>
</dbReference>
<dbReference type="InterPro" id="IPR027995">
    <property type="entry name" value="Galactosyl_T_N"/>
</dbReference>
<keyword evidence="13" id="KW-0472">Membrane</keyword>